<evidence type="ECO:0000313" key="2">
    <source>
        <dbReference type="EMBL" id="MRY57375.1"/>
    </source>
</evidence>
<proteinExistence type="predicted"/>
<dbReference type="PROSITE" id="PS50994">
    <property type="entry name" value="INTEGRASE"/>
    <property type="match status" value="1"/>
</dbReference>
<dbReference type="InterPro" id="IPR001584">
    <property type="entry name" value="Integrase_cat-core"/>
</dbReference>
<protein>
    <submittedName>
        <fullName evidence="2">IS3 family transposase</fullName>
    </submittedName>
</protein>
<dbReference type="Gene3D" id="3.30.420.10">
    <property type="entry name" value="Ribonuclease H-like superfamily/Ribonuclease H"/>
    <property type="match status" value="1"/>
</dbReference>
<comment type="caution">
    <text evidence="2">The sequence shown here is derived from an EMBL/GenBank/DDBJ whole genome shotgun (WGS) entry which is preliminary data.</text>
</comment>
<sequence>MKKRWCQTVTALREEYPHESVATLCGLFGKKRQWYYANMKADVSERQRVKLLADMIGYYRLCCPRIGGFKLFHLQEKDLGHAVTLGRDSFLKVYESKGFKLKPNKRRRTTDSNHVYKRYPNLIKGKDARYSNHIWVSDITYVWILGDVLYLHLVTDAYSHAVLGWCLSDSLSASHTTEALRMAIRIAGGGNLCGTIHHSDRGSQYASDAYVSCLMEHHIRISMTEGYEPTDNAMAERQNGIFKVEWIYEQEMYRDKEQAINEINRMIDFYNNRRPHMSIGMECPMEVYKGKLPGKNLWRKRP</sequence>
<accession>A0A6I2MUS1</accession>
<reference evidence="2 3" key="1">
    <citation type="journal article" date="2019" name="Nat. Med.">
        <title>A library of human gut bacterial isolates paired with longitudinal multiomics data enables mechanistic microbiome research.</title>
        <authorList>
            <person name="Poyet M."/>
            <person name="Groussin M."/>
            <person name="Gibbons S.M."/>
            <person name="Avila-Pacheco J."/>
            <person name="Jiang X."/>
            <person name="Kearney S.M."/>
            <person name="Perrotta A.R."/>
            <person name="Berdy B."/>
            <person name="Zhao S."/>
            <person name="Lieberman T.D."/>
            <person name="Swanson P.K."/>
            <person name="Smith M."/>
            <person name="Roesemann S."/>
            <person name="Alexander J.E."/>
            <person name="Rich S.A."/>
            <person name="Livny J."/>
            <person name="Vlamakis H."/>
            <person name="Clish C."/>
            <person name="Bullock K."/>
            <person name="Deik A."/>
            <person name="Scott J."/>
            <person name="Pierce K.A."/>
            <person name="Xavier R.J."/>
            <person name="Alm E.J."/>
        </authorList>
    </citation>
    <scope>NUCLEOTIDE SEQUENCE [LARGE SCALE GENOMIC DNA]</scope>
    <source>
        <strain evidence="2 3">BIOML-A41</strain>
    </source>
</reference>
<dbReference type="SUPFAM" id="SSF53098">
    <property type="entry name" value="Ribonuclease H-like"/>
    <property type="match status" value="1"/>
</dbReference>
<dbReference type="PANTHER" id="PTHR46889:SF5">
    <property type="entry name" value="INTEGRASE PROTEIN"/>
    <property type="match status" value="1"/>
</dbReference>
<dbReference type="Proteomes" id="UP000463337">
    <property type="component" value="Unassembled WGS sequence"/>
</dbReference>
<gene>
    <name evidence="2" type="ORF">GKD59_05515</name>
</gene>
<dbReference type="GO" id="GO:0003676">
    <property type="term" value="F:nucleic acid binding"/>
    <property type="evidence" value="ECO:0007669"/>
    <property type="project" value="InterPro"/>
</dbReference>
<dbReference type="NCBIfam" id="NF033516">
    <property type="entry name" value="transpos_IS3"/>
    <property type="match status" value="1"/>
</dbReference>
<evidence type="ECO:0000313" key="3">
    <source>
        <dbReference type="Proteomes" id="UP000463337"/>
    </source>
</evidence>
<dbReference type="InterPro" id="IPR012337">
    <property type="entry name" value="RNaseH-like_sf"/>
</dbReference>
<organism evidence="2 3">
    <name type="scientific">Parabacteroides distasonis</name>
    <dbReference type="NCBI Taxonomy" id="823"/>
    <lineage>
        <taxon>Bacteria</taxon>
        <taxon>Pseudomonadati</taxon>
        <taxon>Bacteroidota</taxon>
        <taxon>Bacteroidia</taxon>
        <taxon>Bacteroidales</taxon>
        <taxon>Tannerellaceae</taxon>
        <taxon>Parabacteroides</taxon>
    </lineage>
</organism>
<dbReference type="InterPro" id="IPR036397">
    <property type="entry name" value="RNaseH_sf"/>
</dbReference>
<dbReference type="AlphaFoldDB" id="A0A6I2MUS1"/>
<dbReference type="PANTHER" id="PTHR46889">
    <property type="entry name" value="TRANSPOSASE INSF FOR INSERTION SEQUENCE IS3B-RELATED"/>
    <property type="match status" value="1"/>
</dbReference>
<dbReference type="InterPro" id="IPR048020">
    <property type="entry name" value="Transpos_IS3"/>
</dbReference>
<name>A0A6I2MUS1_PARDI</name>
<dbReference type="EMBL" id="WKLT01000004">
    <property type="protein sequence ID" value="MRY57375.1"/>
    <property type="molecule type" value="Genomic_DNA"/>
</dbReference>
<feature type="domain" description="Integrase catalytic" evidence="1">
    <location>
        <begin position="116"/>
        <end position="292"/>
    </location>
</feature>
<dbReference type="InterPro" id="IPR050900">
    <property type="entry name" value="Transposase_IS3/IS150/IS904"/>
</dbReference>
<dbReference type="GO" id="GO:0015074">
    <property type="term" value="P:DNA integration"/>
    <property type="evidence" value="ECO:0007669"/>
    <property type="project" value="InterPro"/>
</dbReference>
<evidence type="ECO:0000259" key="1">
    <source>
        <dbReference type="PROSITE" id="PS50994"/>
    </source>
</evidence>
<dbReference type="Pfam" id="PF00665">
    <property type="entry name" value="rve"/>
    <property type="match status" value="1"/>
</dbReference>